<dbReference type="SUPFAM" id="SSF50978">
    <property type="entry name" value="WD40 repeat-like"/>
    <property type="match status" value="1"/>
</dbReference>
<dbReference type="GO" id="GO:0036159">
    <property type="term" value="P:inner dynein arm assembly"/>
    <property type="evidence" value="ECO:0007669"/>
    <property type="project" value="TreeGrafter"/>
</dbReference>
<keyword evidence="2" id="KW-0963">Cytoplasm</keyword>
<keyword evidence="7" id="KW-1185">Reference proteome</keyword>
<dbReference type="InterPro" id="IPR036322">
    <property type="entry name" value="WD40_repeat_dom_sf"/>
</dbReference>
<dbReference type="EMBL" id="WJQU01000003">
    <property type="protein sequence ID" value="KAJ6637540.1"/>
    <property type="molecule type" value="Genomic_DNA"/>
</dbReference>
<dbReference type="PANTHER" id="PTHR12442:SF5">
    <property type="entry name" value="DYNEIN AXONEMAL INTERMEDIATE CHAIN 3"/>
    <property type="match status" value="1"/>
</dbReference>
<reference evidence="6" key="1">
    <citation type="submission" date="2022-07" db="EMBL/GenBank/DDBJ databases">
        <authorList>
            <person name="Trinca V."/>
            <person name="Uliana J.V.C."/>
            <person name="Torres T.T."/>
            <person name="Ward R.J."/>
            <person name="Monesi N."/>
        </authorList>
    </citation>
    <scope>NUCLEOTIDE SEQUENCE</scope>
    <source>
        <strain evidence="6">HSMRA1968</strain>
        <tissue evidence="6">Whole embryos</tissue>
    </source>
</reference>
<dbReference type="PANTHER" id="PTHR12442">
    <property type="entry name" value="DYNEIN INTERMEDIATE CHAIN"/>
    <property type="match status" value="1"/>
</dbReference>
<dbReference type="AlphaFoldDB" id="A0A9Q0MT79"/>
<comment type="subcellular location">
    <subcellularLocation>
        <location evidence="1">Cytoplasm</location>
    </subcellularLocation>
</comment>
<sequence>MGSGNHQFLDDLFSQPTAPTGKKELMEAEAKEEAARSKIKGALPPEPIKPSIHAKELLETLEFNEVDMYRNDYPYVAKKQLPKYKTPHLREAFCFINLAQTIGRYVSSIAWNPKYSSMFLASYTSNALCTEIDHSEKIDKVKRMVLQPSIVLLWSFDDIFQPLMQLNTPLEVSCLSFCPYDEDIVVGGLVNGQLILWNMSNRIADVEKEVTARLNVDVKKKSLRTFLDWEENNQFRTVWPIGLTSLNVSHTGPITAIKWFGRKHYVESTGTIKENVDPNDDKEYRNFLTTSLDGCISFWDLDFTSDDKKKEPSVLREKYSANCGPVYTLVFGRPITNILFDEGIFKYTPDGNPKNRKLTTRFPHNVEQIHQEDYKNRLIVSTLTGDLSLLSMDIIDPITDSKMPRGKIENHESFANAHDGPIYKIAKNPFVHYIFMTIGRQVLALWHEEHIQAPIFWRYSVAQLTDCQWSKDKPSVFFVTTVEGNFEAWDILSRTDGPCLVESLGGRILTSVSQHMLSLPKSVVAIGDFNSNVRILLIPDTLSIMKENETEMLKDFIEDKVRRKDSLSIWQDNYYQANADVREAKRRNFEETKQEEKLKEKSKVHYDFAEKLSRKWDEMNMKRMMSAVLAKKFIDPELLAQWLQPDKDRIAYNEQKRKAIAESFSKINEDAEELRSRLIPIETSDDDRVAIVRRNMEVLESNVDVDYDKLKQTASVNVDEVSFADMDYLTILNRGHERREIISDVMNSNNKHRPCFRKPKCAETDMVAHCSQMPE</sequence>
<feature type="region of interest" description="Disordered" evidence="5">
    <location>
        <begin position="1"/>
        <end position="31"/>
    </location>
</feature>
<evidence type="ECO:0000256" key="1">
    <source>
        <dbReference type="ARBA" id="ARBA00004496"/>
    </source>
</evidence>
<comment type="caution">
    <text evidence="6">The sequence shown here is derived from an EMBL/GenBank/DDBJ whole genome shotgun (WGS) entry which is preliminary data.</text>
</comment>
<dbReference type="GO" id="GO:0060294">
    <property type="term" value="P:cilium movement involved in cell motility"/>
    <property type="evidence" value="ECO:0007669"/>
    <property type="project" value="TreeGrafter"/>
</dbReference>
<accession>A0A9Q0MT79</accession>
<dbReference type="InterPro" id="IPR001680">
    <property type="entry name" value="WD40_rpt"/>
</dbReference>
<keyword evidence="4" id="KW-0677">Repeat</keyword>
<dbReference type="InterPro" id="IPR050687">
    <property type="entry name" value="Dynein_IC"/>
</dbReference>
<evidence type="ECO:0000256" key="2">
    <source>
        <dbReference type="ARBA" id="ARBA00022490"/>
    </source>
</evidence>
<keyword evidence="3" id="KW-0853">WD repeat</keyword>
<dbReference type="InterPro" id="IPR015943">
    <property type="entry name" value="WD40/YVTN_repeat-like_dom_sf"/>
</dbReference>
<evidence type="ECO:0000313" key="6">
    <source>
        <dbReference type="EMBL" id="KAJ6637540.1"/>
    </source>
</evidence>
<dbReference type="SMART" id="SM00320">
    <property type="entry name" value="WD40"/>
    <property type="match status" value="2"/>
</dbReference>
<proteinExistence type="predicted"/>
<gene>
    <name evidence="6" type="primary">DNAI3</name>
    <name evidence="6" type="ORF">Bhyg_10271</name>
</gene>
<dbReference type="Gene3D" id="2.130.10.10">
    <property type="entry name" value="YVTN repeat-like/Quinoprotein amine dehydrogenase"/>
    <property type="match status" value="1"/>
</dbReference>
<dbReference type="Proteomes" id="UP001151699">
    <property type="component" value="Chromosome X"/>
</dbReference>
<feature type="compositionally biased region" description="Basic and acidic residues" evidence="5">
    <location>
        <begin position="21"/>
        <end position="31"/>
    </location>
</feature>
<dbReference type="GO" id="GO:0045504">
    <property type="term" value="F:dynein heavy chain binding"/>
    <property type="evidence" value="ECO:0007669"/>
    <property type="project" value="TreeGrafter"/>
</dbReference>
<evidence type="ECO:0000256" key="4">
    <source>
        <dbReference type="ARBA" id="ARBA00022737"/>
    </source>
</evidence>
<evidence type="ECO:0000256" key="5">
    <source>
        <dbReference type="SAM" id="MobiDB-lite"/>
    </source>
</evidence>
<dbReference type="GO" id="GO:0036156">
    <property type="term" value="C:inner dynein arm"/>
    <property type="evidence" value="ECO:0007669"/>
    <property type="project" value="TreeGrafter"/>
</dbReference>
<dbReference type="OrthoDB" id="6619788at2759"/>
<protein>
    <submittedName>
        <fullName evidence="6">Dynein axonemal intermediate chain 3</fullName>
    </submittedName>
</protein>
<evidence type="ECO:0000313" key="7">
    <source>
        <dbReference type="Proteomes" id="UP001151699"/>
    </source>
</evidence>
<name>A0A9Q0MT79_9DIPT</name>
<evidence type="ECO:0000256" key="3">
    <source>
        <dbReference type="ARBA" id="ARBA00022574"/>
    </source>
</evidence>
<dbReference type="GO" id="GO:0045503">
    <property type="term" value="F:dynein light chain binding"/>
    <property type="evidence" value="ECO:0007669"/>
    <property type="project" value="TreeGrafter"/>
</dbReference>
<organism evidence="6 7">
    <name type="scientific">Pseudolycoriella hygida</name>
    <dbReference type="NCBI Taxonomy" id="35572"/>
    <lineage>
        <taxon>Eukaryota</taxon>
        <taxon>Metazoa</taxon>
        <taxon>Ecdysozoa</taxon>
        <taxon>Arthropoda</taxon>
        <taxon>Hexapoda</taxon>
        <taxon>Insecta</taxon>
        <taxon>Pterygota</taxon>
        <taxon>Neoptera</taxon>
        <taxon>Endopterygota</taxon>
        <taxon>Diptera</taxon>
        <taxon>Nematocera</taxon>
        <taxon>Sciaroidea</taxon>
        <taxon>Sciaridae</taxon>
        <taxon>Pseudolycoriella</taxon>
    </lineage>
</organism>